<evidence type="ECO:0000256" key="1">
    <source>
        <dbReference type="ARBA" id="ARBA00022741"/>
    </source>
</evidence>
<evidence type="ECO:0000313" key="10">
    <source>
        <dbReference type="EMBL" id="KOB73011.1"/>
    </source>
</evidence>
<evidence type="ECO:0000313" key="11">
    <source>
        <dbReference type="Proteomes" id="UP000037510"/>
    </source>
</evidence>
<evidence type="ECO:0000256" key="4">
    <source>
        <dbReference type="ARBA" id="ARBA00022840"/>
    </source>
</evidence>
<dbReference type="InterPro" id="IPR001650">
    <property type="entry name" value="Helicase_C-like"/>
</dbReference>
<dbReference type="Pfam" id="PF00270">
    <property type="entry name" value="DEAD"/>
    <property type="match status" value="1"/>
</dbReference>
<sequence length="322" mass="36739">MKEDKFPKFKVLKENVSECTLEAIKQMGFKRMTEIQSKVLPSALDGADIVASAKTGSGKTLAFLIPVVEDVTKNISKGIQGTCGIIISPTRELAIQTFSVLQDLVSYHSNITSALVIGGENRWKQSDELSKESRQTMLFSATHSERTDALVKYSICDTEYRLWWLHKILKKTKNYKVMVFFSSCKSVVFHHEFFNTYCEASVLCIHGKMNQADRTTTITNFYNAENVALLTARGVGAAGNAVLLLRPEEKEFVEHLQEYKIYLDKYESWDTFYNLKTKNPEFHKLAVEAFEGYMRAMEVRKQKQIFNLITMDVDAVARFVMI</sequence>
<dbReference type="InterPro" id="IPR014014">
    <property type="entry name" value="RNA_helicase_DEAD_Q_motif"/>
</dbReference>
<reference evidence="10 11" key="1">
    <citation type="journal article" date="2015" name="Genome Biol. Evol.">
        <title>The genome of winter moth (Operophtera brumata) provides a genomic perspective on sexual dimorphism and phenology.</title>
        <authorList>
            <person name="Derks M.F."/>
            <person name="Smit S."/>
            <person name="Salis L."/>
            <person name="Schijlen E."/>
            <person name="Bossers A."/>
            <person name="Mateman C."/>
            <person name="Pijl A.S."/>
            <person name="de Ridder D."/>
            <person name="Groenen M.A."/>
            <person name="Visser M.E."/>
            <person name="Megens H.J."/>
        </authorList>
    </citation>
    <scope>NUCLEOTIDE SEQUENCE [LARGE SCALE GENOMIC DNA]</scope>
    <source>
        <strain evidence="10">WM2013NL</strain>
        <tissue evidence="10">Head and thorax</tissue>
    </source>
</reference>
<comment type="function">
    <text evidence="7">RNA helicase.</text>
</comment>
<proteinExistence type="inferred from homology"/>
<dbReference type="SUPFAM" id="SSF52540">
    <property type="entry name" value="P-loop containing nucleoside triphosphate hydrolases"/>
    <property type="match status" value="2"/>
</dbReference>
<dbReference type="PROSITE" id="PS51192">
    <property type="entry name" value="HELICASE_ATP_BIND_1"/>
    <property type="match status" value="1"/>
</dbReference>
<feature type="domain" description="Helicase ATP-binding" evidence="8">
    <location>
        <begin position="40"/>
        <end position="182"/>
    </location>
</feature>
<keyword evidence="5 7" id="KW-0694">RNA-binding</keyword>
<comment type="domain">
    <text evidence="7">The Q motif is unique to and characteristic of the DEAD box family of RNA helicases and controls ATP binding and hydrolysis.</text>
</comment>
<dbReference type="SMART" id="SM00487">
    <property type="entry name" value="DEXDc"/>
    <property type="match status" value="1"/>
</dbReference>
<name>A0A0L7LCS4_OPEBR</name>
<protein>
    <recommendedName>
        <fullName evidence="7">ATP-dependent RNA helicase</fullName>
        <ecNumber evidence="7">3.6.4.13</ecNumber>
    </recommendedName>
</protein>
<evidence type="ECO:0000256" key="3">
    <source>
        <dbReference type="ARBA" id="ARBA00022806"/>
    </source>
</evidence>
<dbReference type="Proteomes" id="UP000037510">
    <property type="component" value="Unassembled WGS sequence"/>
</dbReference>
<dbReference type="STRING" id="104452.A0A0L7LCS4"/>
<dbReference type="Gene3D" id="3.40.50.300">
    <property type="entry name" value="P-loop containing nucleotide triphosphate hydrolases"/>
    <property type="match status" value="2"/>
</dbReference>
<comment type="similarity">
    <text evidence="7">Belongs to the DEAD box helicase family.</text>
</comment>
<keyword evidence="3 7" id="KW-0347">Helicase</keyword>
<dbReference type="AlphaFoldDB" id="A0A0L7LCS4"/>
<evidence type="ECO:0000259" key="9">
    <source>
        <dbReference type="PROSITE" id="PS51195"/>
    </source>
</evidence>
<evidence type="ECO:0000256" key="2">
    <source>
        <dbReference type="ARBA" id="ARBA00022801"/>
    </source>
</evidence>
<evidence type="ECO:0000256" key="7">
    <source>
        <dbReference type="RuleBase" id="RU365068"/>
    </source>
</evidence>
<dbReference type="PROSITE" id="PS51195">
    <property type="entry name" value="Q_MOTIF"/>
    <property type="match status" value="1"/>
</dbReference>
<keyword evidence="1 7" id="KW-0547">Nucleotide-binding</keyword>
<keyword evidence="11" id="KW-1185">Reference proteome</keyword>
<dbReference type="PANTHER" id="PTHR24031">
    <property type="entry name" value="RNA HELICASE"/>
    <property type="match status" value="1"/>
</dbReference>
<dbReference type="EC" id="3.6.4.13" evidence="7"/>
<dbReference type="GO" id="GO:0005524">
    <property type="term" value="F:ATP binding"/>
    <property type="evidence" value="ECO:0007669"/>
    <property type="project" value="UniProtKB-UniRule"/>
</dbReference>
<comment type="caution">
    <text evidence="10">The sequence shown here is derived from an EMBL/GenBank/DDBJ whole genome shotgun (WGS) entry which is preliminary data.</text>
</comment>
<organism evidence="10 11">
    <name type="scientific">Operophtera brumata</name>
    <name type="common">Winter moth</name>
    <name type="synonym">Phalaena brumata</name>
    <dbReference type="NCBI Taxonomy" id="104452"/>
    <lineage>
        <taxon>Eukaryota</taxon>
        <taxon>Metazoa</taxon>
        <taxon>Ecdysozoa</taxon>
        <taxon>Arthropoda</taxon>
        <taxon>Hexapoda</taxon>
        <taxon>Insecta</taxon>
        <taxon>Pterygota</taxon>
        <taxon>Neoptera</taxon>
        <taxon>Endopterygota</taxon>
        <taxon>Lepidoptera</taxon>
        <taxon>Glossata</taxon>
        <taxon>Ditrysia</taxon>
        <taxon>Geometroidea</taxon>
        <taxon>Geometridae</taxon>
        <taxon>Larentiinae</taxon>
        <taxon>Operophtera</taxon>
    </lineage>
</organism>
<keyword evidence="2 7" id="KW-0378">Hydrolase</keyword>
<dbReference type="Pfam" id="PF00271">
    <property type="entry name" value="Helicase_C"/>
    <property type="match status" value="1"/>
</dbReference>
<comment type="catalytic activity">
    <reaction evidence="7">
        <text>ATP + H2O = ADP + phosphate + H(+)</text>
        <dbReference type="Rhea" id="RHEA:13065"/>
        <dbReference type="ChEBI" id="CHEBI:15377"/>
        <dbReference type="ChEBI" id="CHEBI:15378"/>
        <dbReference type="ChEBI" id="CHEBI:30616"/>
        <dbReference type="ChEBI" id="CHEBI:43474"/>
        <dbReference type="ChEBI" id="CHEBI:456216"/>
        <dbReference type="EC" id="3.6.4.13"/>
    </reaction>
</comment>
<dbReference type="GO" id="GO:0003723">
    <property type="term" value="F:RNA binding"/>
    <property type="evidence" value="ECO:0007669"/>
    <property type="project" value="UniProtKB-UniRule"/>
</dbReference>
<dbReference type="EMBL" id="JTDY01001746">
    <property type="protein sequence ID" value="KOB73011.1"/>
    <property type="molecule type" value="Genomic_DNA"/>
</dbReference>
<dbReference type="GO" id="GO:0016787">
    <property type="term" value="F:hydrolase activity"/>
    <property type="evidence" value="ECO:0007669"/>
    <property type="project" value="UniProtKB-KW"/>
</dbReference>
<evidence type="ECO:0000256" key="6">
    <source>
        <dbReference type="PROSITE-ProRule" id="PRU00552"/>
    </source>
</evidence>
<accession>A0A0L7LCS4</accession>
<evidence type="ECO:0000256" key="5">
    <source>
        <dbReference type="ARBA" id="ARBA00022884"/>
    </source>
</evidence>
<gene>
    <name evidence="10" type="ORF">OBRU01_06924</name>
</gene>
<dbReference type="InterPro" id="IPR014001">
    <property type="entry name" value="Helicase_ATP-bd"/>
</dbReference>
<keyword evidence="4 7" id="KW-0067">ATP-binding</keyword>
<dbReference type="InterPro" id="IPR027417">
    <property type="entry name" value="P-loop_NTPase"/>
</dbReference>
<feature type="domain" description="DEAD-box RNA helicase Q" evidence="9">
    <location>
        <begin position="9"/>
        <end position="37"/>
    </location>
</feature>
<dbReference type="GO" id="GO:0003724">
    <property type="term" value="F:RNA helicase activity"/>
    <property type="evidence" value="ECO:0007669"/>
    <property type="project" value="UniProtKB-EC"/>
</dbReference>
<dbReference type="InterPro" id="IPR011545">
    <property type="entry name" value="DEAD/DEAH_box_helicase_dom"/>
</dbReference>
<evidence type="ECO:0000259" key="8">
    <source>
        <dbReference type="PROSITE" id="PS51192"/>
    </source>
</evidence>
<feature type="short sequence motif" description="Q motif" evidence="6">
    <location>
        <begin position="9"/>
        <end position="37"/>
    </location>
</feature>